<name>A0AAV0W3S1_9HEMI</name>
<organism evidence="3 4">
    <name type="scientific">Macrosiphum euphorbiae</name>
    <name type="common">potato aphid</name>
    <dbReference type="NCBI Taxonomy" id="13131"/>
    <lineage>
        <taxon>Eukaryota</taxon>
        <taxon>Metazoa</taxon>
        <taxon>Ecdysozoa</taxon>
        <taxon>Arthropoda</taxon>
        <taxon>Hexapoda</taxon>
        <taxon>Insecta</taxon>
        <taxon>Pterygota</taxon>
        <taxon>Neoptera</taxon>
        <taxon>Paraneoptera</taxon>
        <taxon>Hemiptera</taxon>
        <taxon>Sternorrhyncha</taxon>
        <taxon>Aphidomorpha</taxon>
        <taxon>Aphidoidea</taxon>
        <taxon>Aphididae</taxon>
        <taxon>Macrosiphini</taxon>
        <taxon>Macrosiphum</taxon>
    </lineage>
</organism>
<evidence type="ECO:0000256" key="1">
    <source>
        <dbReference type="SAM" id="MobiDB-lite"/>
    </source>
</evidence>
<feature type="region of interest" description="Disordered" evidence="1">
    <location>
        <begin position="43"/>
        <end position="62"/>
    </location>
</feature>
<feature type="chain" id="PRO_5043482902" evidence="2">
    <location>
        <begin position="20"/>
        <end position="94"/>
    </location>
</feature>
<gene>
    <name evidence="3" type="ORF">MEUPH1_LOCUS6906</name>
</gene>
<keyword evidence="2" id="KW-0732">Signal</keyword>
<feature type="signal peptide" evidence="2">
    <location>
        <begin position="1"/>
        <end position="19"/>
    </location>
</feature>
<proteinExistence type="predicted"/>
<keyword evidence="4" id="KW-1185">Reference proteome</keyword>
<protein>
    <submittedName>
        <fullName evidence="3">Uncharacterized protein</fullName>
    </submittedName>
</protein>
<evidence type="ECO:0000313" key="3">
    <source>
        <dbReference type="EMBL" id="CAI6350448.1"/>
    </source>
</evidence>
<reference evidence="3 4" key="1">
    <citation type="submission" date="2023-01" db="EMBL/GenBank/DDBJ databases">
        <authorList>
            <person name="Whitehead M."/>
        </authorList>
    </citation>
    <scope>NUCLEOTIDE SEQUENCE [LARGE SCALE GENOMIC DNA]</scope>
</reference>
<dbReference type="AlphaFoldDB" id="A0AAV0W3S1"/>
<evidence type="ECO:0000256" key="2">
    <source>
        <dbReference type="SAM" id="SignalP"/>
    </source>
</evidence>
<evidence type="ECO:0000313" key="4">
    <source>
        <dbReference type="Proteomes" id="UP001160148"/>
    </source>
</evidence>
<accession>A0AAV0W3S1</accession>
<sequence>MKLFVVVVSVAVVIMFVFASDIAAAPTDNEVTNDMISHSALVGPQGHVSSADSGSSSKSSSKNPILEIVKSVIKLMTKMFSLSDTTIPIGQSAP</sequence>
<dbReference type="Proteomes" id="UP001160148">
    <property type="component" value="Unassembled WGS sequence"/>
</dbReference>
<dbReference type="EMBL" id="CARXXK010000001">
    <property type="protein sequence ID" value="CAI6350448.1"/>
    <property type="molecule type" value="Genomic_DNA"/>
</dbReference>
<feature type="compositionally biased region" description="Low complexity" evidence="1">
    <location>
        <begin position="49"/>
        <end position="61"/>
    </location>
</feature>
<comment type="caution">
    <text evidence="3">The sequence shown here is derived from an EMBL/GenBank/DDBJ whole genome shotgun (WGS) entry which is preliminary data.</text>
</comment>